<keyword evidence="6" id="KW-0539">Nucleus</keyword>
<dbReference type="PANTHER" id="PTHR47416:SF8">
    <property type="entry name" value="BASIC-LEUCINE ZIPPER TRANSCRIPTION FACTOR E-RELATED"/>
    <property type="match status" value="1"/>
</dbReference>
<feature type="domain" description="BZIP" evidence="8">
    <location>
        <begin position="251"/>
        <end position="314"/>
    </location>
</feature>
<evidence type="ECO:0000256" key="5">
    <source>
        <dbReference type="ARBA" id="ARBA00023163"/>
    </source>
</evidence>
<protein>
    <recommendedName>
        <fullName evidence="8">BZIP domain-containing protein</fullName>
    </recommendedName>
</protein>
<evidence type="ECO:0000313" key="9">
    <source>
        <dbReference type="EMBL" id="SZX74821.1"/>
    </source>
</evidence>
<dbReference type="GO" id="GO:0005634">
    <property type="term" value="C:nucleus"/>
    <property type="evidence" value="ECO:0007669"/>
    <property type="project" value="UniProtKB-SubCell"/>
</dbReference>
<proteinExistence type="inferred from homology"/>
<reference evidence="9 10" key="1">
    <citation type="submission" date="2016-10" db="EMBL/GenBank/DDBJ databases">
        <authorList>
            <person name="Cai Z."/>
        </authorList>
    </citation>
    <scope>NUCLEOTIDE SEQUENCE [LARGE SCALE GENOMIC DNA]</scope>
</reference>
<comment type="subcellular location">
    <subcellularLocation>
        <location evidence="1">Nucleus</location>
    </subcellularLocation>
</comment>
<dbReference type="AlphaFoldDB" id="A0A383WBL1"/>
<accession>A0A383WBL1</accession>
<dbReference type="Pfam" id="PF00170">
    <property type="entry name" value="bZIP_1"/>
    <property type="match status" value="1"/>
</dbReference>
<feature type="compositionally biased region" description="Low complexity" evidence="7">
    <location>
        <begin position="188"/>
        <end position="225"/>
    </location>
</feature>
<keyword evidence="4" id="KW-0238">DNA-binding</keyword>
<dbReference type="GO" id="GO:0003677">
    <property type="term" value="F:DNA binding"/>
    <property type="evidence" value="ECO:0007669"/>
    <property type="project" value="UniProtKB-KW"/>
</dbReference>
<feature type="region of interest" description="Disordered" evidence="7">
    <location>
        <begin position="124"/>
        <end position="278"/>
    </location>
</feature>
<keyword evidence="10" id="KW-1185">Reference proteome</keyword>
<evidence type="ECO:0000256" key="7">
    <source>
        <dbReference type="SAM" id="MobiDB-lite"/>
    </source>
</evidence>
<dbReference type="SUPFAM" id="SSF57959">
    <property type="entry name" value="Leucine zipper domain"/>
    <property type="match status" value="1"/>
</dbReference>
<evidence type="ECO:0000259" key="8">
    <source>
        <dbReference type="PROSITE" id="PS50217"/>
    </source>
</evidence>
<dbReference type="InterPro" id="IPR046347">
    <property type="entry name" value="bZIP_sf"/>
</dbReference>
<dbReference type="PROSITE" id="PS50217">
    <property type="entry name" value="BZIP"/>
    <property type="match status" value="1"/>
</dbReference>
<keyword evidence="5" id="KW-0804">Transcription</keyword>
<feature type="compositionally biased region" description="Basic and acidic residues" evidence="7">
    <location>
        <begin position="237"/>
        <end position="252"/>
    </location>
</feature>
<dbReference type="STRING" id="3088.A0A383WBL1"/>
<dbReference type="Proteomes" id="UP000256970">
    <property type="component" value="Unassembled WGS sequence"/>
</dbReference>
<feature type="compositionally biased region" description="Basic and acidic residues" evidence="7">
    <location>
        <begin position="267"/>
        <end position="278"/>
    </location>
</feature>
<name>A0A383WBL1_TETOB</name>
<dbReference type="CDD" id="cd14704">
    <property type="entry name" value="bZIP_HY5-like"/>
    <property type="match status" value="1"/>
</dbReference>
<evidence type="ECO:0000256" key="3">
    <source>
        <dbReference type="ARBA" id="ARBA00023015"/>
    </source>
</evidence>
<dbReference type="SMART" id="SM00338">
    <property type="entry name" value="BRLZ"/>
    <property type="match status" value="1"/>
</dbReference>
<dbReference type="InterPro" id="IPR004827">
    <property type="entry name" value="bZIP"/>
</dbReference>
<evidence type="ECO:0000256" key="4">
    <source>
        <dbReference type="ARBA" id="ARBA00023125"/>
    </source>
</evidence>
<sequence length="428" mass="44803">MATLDATCLFPAGMDDLLDDPILCSPDFLQFLGDNDLTGPLPIIPDAPVAQAPIKAPTSPEVTSSVTAAVLQPAVTTAVPAAYMAAHQPAAVPTYVPSGTLLQSQQLVHPQPLLLVAPQKPQLQPSRAASCSSSDASGGRAFPSSMPGSPVSSPAPTSSSDISSLPPALNAPRISSAGDMGAKRQRLQSSSSVAAAAAAFLKQPQQQQQPSSSSPPSSRQQEQQPLTKQQIAANKRRAPEIDWRSIDDPAERRRQRRLAKNRVTAARSRERKKEQLAGMEDRMDSLEQENVQMRALLASLSQENASLREQLASLTRGAAACFNTTGSGPEPAVLKCIAIMHLVACLVLSVRAAFGLAFTVLVSGLAQQQARMCNLPVCPVSLCVDSSLPAAVGSKLACLQRLQDSSSGGVLRPRLRPAVVGVAVAVAA</sequence>
<dbReference type="EMBL" id="FNXT01001221">
    <property type="protein sequence ID" value="SZX74821.1"/>
    <property type="molecule type" value="Genomic_DNA"/>
</dbReference>
<evidence type="ECO:0000313" key="10">
    <source>
        <dbReference type="Proteomes" id="UP000256970"/>
    </source>
</evidence>
<dbReference type="GO" id="GO:0003700">
    <property type="term" value="F:DNA-binding transcription factor activity"/>
    <property type="evidence" value="ECO:0007669"/>
    <property type="project" value="InterPro"/>
</dbReference>
<keyword evidence="3" id="KW-0805">Transcription regulation</keyword>
<gene>
    <name evidence="9" type="ORF">BQ4739_LOCUS15139</name>
</gene>
<organism evidence="9 10">
    <name type="scientific">Tetradesmus obliquus</name>
    <name type="common">Green alga</name>
    <name type="synonym">Acutodesmus obliquus</name>
    <dbReference type="NCBI Taxonomy" id="3088"/>
    <lineage>
        <taxon>Eukaryota</taxon>
        <taxon>Viridiplantae</taxon>
        <taxon>Chlorophyta</taxon>
        <taxon>core chlorophytes</taxon>
        <taxon>Chlorophyceae</taxon>
        <taxon>CS clade</taxon>
        <taxon>Sphaeropleales</taxon>
        <taxon>Scenedesmaceae</taxon>
        <taxon>Tetradesmus</taxon>
    </lineage>
</organism>
<comment type="similarity">
    <text evidence="2">Belongs to the bZIP family.</text>
</comment>
<dbReference type="Gene3D" id="1.20.5.170">
    <property type="match status" value="1"/>
</dbReference>
<evidence type="ECO:0000256" key="6">
    <source>
        <dbReference type="ARBA" id="ARBA00023242"/>
    </source>
</evidence>
<dbReference type="PANTHER" id="PTHR47416">
    <property type="entry name" value="BASIC-LEUCINE ZIPPER TRANSCRIPTION FACTOR F-RELATED"/>
    <property type="match status" value="1"/>
</dbReference>
<feature type="compositionally biased region" description="Low complexity" evidence="7">
    <location>
        <begin position="126"/>
        <end position="167"/>
    </location>
</feature>
<evidence type="ECO:0000256" key="2">
    <source>
        <dbReference type="ARBA" id="ARBA00007163"/>
    </source>
</evidence>
<evidence type="ECO:0000256" key="1">
    <source>
        <dbReference type="ARBA" id="ARBA00004123"/>
    </source>
</evidence>